<evidence type="ECO:0000256" key="1">
    <source>
        <dbReference type="ARBA" id="ARBA00009545"/>
    </source>
</evidence>
<feature type="active site" evidence="4">
    <location>
        <position position="317"/>
    </location>
</feature>
<feature type="domain" description="PARG helical" evidence="8">
    <location>
        <begin position="139"/>
        <end position="256"/>
    </location>
</feature>
<dbReference type="GO" id="GO:0005634">
    <property type="term" value="C:nucleus"/>
    <property type="evidence" value="ECO:0007669"/>
    <property type="project" value="TreeGrafter"/>
</dbReference>
<comment type="caution">
    <text evidence="9">The sequence shown here is derived from an EMBL/GenBank/DDBJ whole genome shotgun (WGS) entry which is preliminary data.</text>
</comment>
<dbReference type="InterPro" id="IPR046372">
    <property type="entry name" value="PARG_cat_C"/>
</dbReference>
<evidence type="ECO:0000256" key="4">
    <source>
        <dbReference type="PIRSR" id="PIRSR607724-1"/>
    </source>
</evidence>
<accession>A0AAV8W6V6</accession>
<feature type="active site" evidence="4">
    <location>
        <position position="316"/>
    </location>
</feature>
<dbReference type="GO" id="GO:0006282">
    <property type="term" value="P:regulation of DNA repair"/>
    <property type="evidence" value="ECO:0007669"/>
    <property type="project" value="InterPro"/>
</dbReference>
<reference evidence="9 10" key="1">
    <citation type="journal article" date="2023" name="Insect Mol. Biol.">
        <title>Genome sequencing provides insights into the evolution of gene families encoding plant cell wall-degrading enzymes in longhorned beetles.</title>
        <authorList>
            <person name="Shin N.R."/>
            <person name="Okamura Y."/>
            <person name="Kirsch R."/>
            <person name="Pauchet Y."/>
        </authorList>
    </citation>
    <scope>NUCLEOTIDE SEQUENCE [LARGE SCALE GENOMIC DNA]</scope>
    <source>
        <strain evidence="9">EAD_L_NR</strain>
    </source>
</reference>
<evidence type="ECO:0000256" key="6">
    <source>
        <dbReference type="SAM" id="MobiDB-lite"/>
    </source>
</evidence>
<feature type="domain" description="PARG catalytic Macro" evidence="7">
    <location>
        <begin position="265"/>
        <end position="467"/>
    </location>
</feature>
<evidence type="ECO:0000259" key="8">
    <source>
        <dbReference type="Pfam" id="PF20811"/>
    </source>
</evidence>
<dbReference type="InterPro" id="IPR048362">
    <property type="entry name" value="PARG_helical"/>
</dbReference>
<organism evidence="9 10">
    <name type="scientific">Exocentrus adspersus</name>
    <dbReference type="NCBI Taxonomy" id="1586481"/>
    <lineage>
        <taxon>Eukaryota</taxon>
        <taxon>Metazoa</taxon>
        <taxon>Ecdysozoa</taxon>
        <taxon>Arthropoda</taxon>
        <taxon>Hexapoda</taxon>
        <taxon>Insecta</taxon>
        <taxon>Pterygota</taxon>
        <taxon>Neoptera</taxon>
        <taxon>Endopterygota</taxon>
        <taxon>Coleoptera</taxon>
        <taxon>Polyphaga</taxon>
        <taxon>Cucujiformia</taxon>
        <taxon>Chrysomeloidea</taxon>
        <taxon>Cerambycidae</taxon>
        <taxon>Lamiinae</taxon>
        <taxon>Acanthocinini</taxon>
        <taxon>Exocentrus</taxon>
    </lineage>
</organism>
<feature type="region of interest" description="Disordered" evidence="6">
    <location>
        <begin position="573"/>
        <end position="604"/>
    </location>
</feature>
<evidence type="ECO:0000256" key="5">
    <source>
        <dbReference type="PIRSR" id="PIRSR607724-2"/>
    </source>
</evidence>
<dbReference type="EMBL" id="JANEYG010000008">
    <property type="protein sequence ID" value="KAJ8922080.1"/>
    <property type="molecule type" value="Genomic_DNA"/>
</dbReference>
<proteinExistence type="inferred from homology"/>
<dbReference type="InterPro" id="IPR007724">
    <property type="entry name" value="Poly_GlycHdrlase"/>
</dbReference>
<gene>
    <name evidence="9" type="ORF">NQ315_008721</name>
</gene>
<dbReference type="Proteomes" id="UP001159042">
    <property type="component" value="Unassembled WGS sequence"/>
</dbReference>
<dbReference type="GO" id="GO:1990966">
    <property type="term" value="P:ATP generation from poly-ADP-D-ribose"/>
    <property type="evidence" value="ECO:0007669"/>
    <property type="project" value="TreeGrafter"/>
</dbReference>
<dbReference type="Pfam" id="PF20811">
    <property type="entry name" value="PARG_cat_N"/>
    <property type="match status" value="1"/>
</dbReference>
<dbReference type="PANTHER" id="PTHR12837">
    <property type="entry name" value="POLY ADP-RIBOSE GLYCOHYDROLASE"/>
    <property type="match status" value="1"/>
</dbReference>
<evidence type="ECO:0000256" key="3">
    <source>
        <dbReference type="ARBA" id="ARBA00022801"/>
    </source>
</evidence>
<feature type="binding site" evidence="5">
    <location>
        <position position="315"/>
    </location>
    <ligand>
        <name>substrate</name>
    </ligand>
</feature>
<feature type="region of interest" description="Disordered" evidence="6">
    <location>
        <begin position="532"/>
        <end position="553"/>
    </location>
</feature>
<feature type="compositionally biased region" description="Basic and acidic residues" evidence="6">
    <location>
        <begin position="544"/>
        <end position="553"/>
    </location>
</feature>
<dbReference type="GO" id="GO:0004649">
    <property type="term" value="F:poly(ADP-ribose) glycohydrolase activity"/>
    <property type="evidence" value="ECO:0007669"/>
    <property type="project" value="UniProtKB-EC"/>
</dbReference>
<evidence type="ECO:0000256" key="2">
    <source>
        <dbReference type="ARBA" id="ARBA00012255"/>
    </source>
</evidence>
<feature type="binding site" evidence="5">
    <location>
        <position position="301"/>
    </location>
    <ligand>
        <name>substrate</name>
    </ligand>
</feature>
<evidence type="ECO:0000313" key="9">
    <source>
        <dbReference type="EMBL" id="KAJ8922080.1"/>
    </source>
</evidence>
<evidence type="ECO:0000313" key="10">
    <source>
        <dbReference type="Proteomes" id="UP001159042"/>
    </source>
</evidence>
<dbReference type="Pfam" id="PF05028">
    <property type="entry name" value="PARG_cat_C"/>
    <property type="match status" value="1"/>
</dbReference>
<feature type="compositionally biased region" description="Basic and acidic residues" evidence="6">
    <location>
        <begin position="579"/>
        <end position="604"/>
    </location>
</feature>
<evidence type="ECO:0000259" key="7">
    <source>
        <dbReference type="Pfam" id="PF05028"/>
    </source>
</evidence>
<protein>
    <recommendedName>
        <fullName evidence="2">poly(ADP-ribose) glycohydrolase</fullName>
        <ecNumber evidence="2">3.2.1.143</ecNumber>
    </recommendedName>
</protein>
<dbReference type="PANTHER" id="PTHR12837:SF15">
    <property type="entry name" value="POLY(ADP-RIBOSE) GLYCOHYDROLASE"/>
    <property type="match status" value="1"/>
</dbReference>
<sequence>METSDDTQPNKSWLGSSISDICKGKGPWSFSVTPVNISKYHAVLYNLPVTLKTPPTPHCSSRPQHWDEDHARMPYSERNLYPVKENGADVIKLRWNIIKETYSEPINNSRELESAIMSYSGSVPKFLALHYFFEEVLSLEEAEYFFKELLPKIIKLALDLPDIVPGSLPLLKKNHNRSVSLSQLQISCLMANAFLCTFPWRKDVASTYPGVNFVRLYTSSARPKRQRCVSEKLKCLMHYFRRVTSKPPVGVVTFERKFIPRGSMPRWDTLDNNLGNTKIHINSSGTIEDDGLGFLQVDFANRNVGGGVLGYGCVQEEIRFVICPELIISRLFVEQLGDHEAVVVTGPERYSKYSGYGDTFEWGGNVEDDTPHDEYGRRRTSVCIIDATRFNKSLDQFYSSAMLRELNKAYVGFSSREKENLAPVATGNWGCGAFRGSAALKSLLQLMACSAAGRDLVYFSFGDEELRDELYNMYLFLANNRVTITQLWRFLCGFATLSLPQGKLYAYIQQAFFDGKKQPTIKKFFGITGAKKKEHESPSTSSDNKTKKVTADKRTEQEICELMDLDIDDIIPASPPSESCKKETAKFKNKEERSKSKEDISKKMPKSDIAELIDIIDGNVTKSKEKHSKEESFLSELDKLRKNNKDTNLVRVDEVEKMDVSESVDSEIVLNNSGVENKTTKRKITDYFQMKPSKSS</sequence>
<dbReference type="GO" id="GO:0005737">
    <property type="term" value="C:cytoplasm"/>
    <property type="evidence" value="ECO:0007669"/>
    <property type="project" value="TreeGrafter"/>
</dbReference>
<dbReference type="GO" id="GO:0005975">
    <property type="term" value="P:carbohydrate metabolic process"/>
    <property type="evidence" value="ECO:0007669"/>
    <property type="project" value="InterPro"/>
</dbReference>
<dbReference type="EC" id="3.2.1.143" evidence="2"/>
<feature type="active site" evidence="4">
    <location>
        <position position="298"/>
    </location>
</feature>
<keyword evidence="10" id="KW-1185">Reference proteome</keyword>
<feature type="binding site" evidence="5">
    <location>
        <position position="356"/>
    </location>
    <ligand>
        <name>substrate</name>
    </ligand>
</feature>
<dbReference type="GO" id="GO:0009225">
    <property type="term" value="P:nucleotide-sugar metabolic process"/>
    <property type="evidence" value="ECO:0007669"/>
    <property type="project" value="TreeGrafter"/>
</dbReference>
<comment type="similarity">
    <text evidence="1">Belongs to the poly(ADP-ribose) glycohydrolase family.</text>
</comment>
<name>A0AAV8W6V6_9CUCU</name>
<keyword evidence="3" id="KW-0378">Hydrolase</keyword>
<dbReference type="AlphaFoldDB" id="A0AAV8W6V6"/>